<accession>A0A654TGN3</accession>
<evidence type="ECO:0000313" key="6">
    <source>
        <dbReference type="Proteomes" id="UP000039021"/>
    </source>
</evidence>
<sequence>MQAGVEFTQHNPPGGWVHRQHMGGQHQNTGPVGFAQPHRREQSAGLGVETRQRAKSLLGHRGDQFTADPNLAENVRFRLCDKGHRIPVEPAPQHLVSVDDRGQHGIQAFAGDPVGQPDDLGLCQPARVAVLVEPMSVG</sequence>
<dbReference type="Proteomes" id="UP000039021">
    <property type="component" value="Unassembled WGS sequence"/>
</dbReference>
<proteinExistence type="predicted"/>
<organism evidence="3 8">
    <name type="scientific">Mycobacterium tuberculosis</name>
    <dbReference type="NCBI Taxonomy" id="1773"/>
    <lineage>
        <taxon>Bacteria</taxon>
        <taxon>Bacillati</taxon>
        <taxon>Actinomycetota</taxon>
        <taxon>Actinomycetes</taxon>
        <taxon>Mycobacteriales</taxon>
        <taxon>Mycobacteriaceae</taxon>
        <taxon>Mycobacterium</taxon>
        <taxon>Mycobacterium tuberculosis complex</taxon>
    </lineage>
</organism>
<reference evidence="5" key="2">
    <citation type="submission" date="2015-03" db="EMBL/GenBank/DDBJ databases">
        <authorList>
            <consortium name="Pathogen Informatics"/>
            <person name="Murphy D."/>
        </authorList>
    </citation>
    <scope>NUCLEOTIDE SEQUENCE</scope>
    <source>
        <strain evidence="5">N09902308</strain>
    </source>
</reference>
<evidence type="ECO:0000313" key="8">
    <source>
        <dbReference type="Proteomes" id="UP000046947"/>
    </source>
</evidence>
<evidence type="ECO:0000313" key="3">
    <source>
        <dbReference type="EMBL" id="CFE46824.1"/>
    </source>
</evidence>
<feature type="region of interest" description="Disordered" evidence="1">
    <location>
        <begin position="1"/>
        <end position="51"/>
    </location>
</feature>
<evidence type="ECO:0000313" key="5">
    <source>
        <dbReference type="EMBL" id="COX46853.1"/>
    </source>
</evidence>
<evidence type="ECO:0000256" key="1">
    <source>
        <dbReference type="SAM" id="MobiDB-lite"/>
    </source>
</evidence>
<dbReference type="EMBL" id="CSBK01000499">
    <property type="protein sequence ID" value="COX46853.1"/>
    <property type="molecule type" value="Genomic_DNA"/>
</dbReference>
<dbReference type="EMBL" id="CFOH01000038">
    <property type="protein sequence ID" value="CFE46824.1"/>
    <property type="molecule type" value="Genomic_DNA"/>
</dbReference>
<evidence type="ECO:0000313" key="7">
    <source>
        <dbReference type="Proteomes" id="UP000045842"/>
    </source>
</evidence>
<gene>
    <name evidence="4" type="ORF">ERS007679_02542</name>
    <name evidence="2" type="ORF">ERS007681_01097</name>
    <name evidence="3" type="ORF">ERS007688_00429</name>
    <name evidence="5" type="ORF">ERS007739_01338</name>
</gene>
<dbReference type="Proteomes" id="UP000045842">
    <property type="component" value="Unassembled WGS sequence"/>
</dbReference>
<evidence type="ECO:0000313" key="9">
    <source>
        <dbReference type="Proteomes" id="UP000048289"/>
    </source>
</evidence>
<dbReference type="AlphaFoldDB" id="A0A654TGN3"/>
<evidence type="ECO:0000313" key="2">
    <source>
        <dbReference type="EMBL" id="CFE38705.1"/>
    </source>
</evidence>
<name>A0A654TGN3_MYCTX</name>
<dbReference type="EMBL" id="CSAD01000360">
    <property type="protein sequence ID" value="COV83288.1"/>
    <property type="molecule type" value="Genomic_DNA"/>
</dbReference>
<evidence type="ECO:0000313" key="4">
    <source>
        <dbReference type="EMBL" id="COV83288.1"/>
    </source>
</evidence>
<dbReference type="Proteomes" id="UP000048289">
    <property type="component" value="Unassembled WGS sequence"/>
</dbReference>
<reference evidence="6 7" key="1">
    <citation type="submission" date="2015-03" db="EMBL/GenBank/DDBJ databases">
        <authorList>
            <consortium name="Pathogen Informatics"/>
        </authorList>
    </citation>
    <scope>NUCLEOTIDE SEQUENCE [LARGE SCALE GENOMIC DNA]</scope>
    <source>
        <strain evidence="4 7">G09801536</strain>
        <strain evidence="2 9">G09901357</strain>
        <strain evidence="3 8">H09601792</strain>
        <strain evidence="6">N09902308</strain>
    </source>
</reference>
<dbReference type="EMBL" id="CFOE01000099">
    <property type="protein sequence ID" value="CFE38705.1"/>
    <property type="molecule type" value="Genomic_DNA"/>
</dbReference>
<dbReference type="Proteomes" id="UP000046947">
    <property type="component" value="Unassembled WGS sequence"/>
</dbReference>
<protein>
    <submittedName>
        <fullName evidence="3">Uncharacterized protein</fullName>
    </submittedName>
</protein>